<organism evidence="1">
    <name type="scientific">Vibrio cholerae (strain MO10)</name>
    <dbReference type="NCBI Taxonomy" id="345072"/>
    <lineage>
        <taxon>Bacteria</taxon>
        <taxon>Pseudomonadati</taxon>
        <taxon>Pseudomonadota</taxon>
        <taxon>Gammaproteobacteria</taxon>
        <taxon>Vibrionales</taxon>
        <taxon>Vibrionaceae</taxon>
        <taxon>Vibrio</taxon>
    </lineage>
</organism>
<sequence>MSFFGQAIAWPFLLQNFERHEQPQRLVFSLLPRMIQPTF</sequence>
<reference evidence="1" key="2">
    <citation type="submission" date="2008-07" db="EMBL/GenBank/DDBJ databases">
        <authorList>
            <consortium name="Broad Institute Genome Sequencing Platform"/>
            <person name="Colwell R."/>
            <person name="Grim C.J."/>
            <person name="Young S."/>
            <person name="Jaffe D."/>
            <person name="Gnerre S."/>
            <person name="Berlin A."/>
            <person name="Heiman D."/>
            <person name="Hepburn T."/>
            <person name="Shea T."/>
            <person name="Sykes S."/>
            <person name="Alvarado L."/>
            <person name="Kodira C."/>
            <person name="Heidelberg J."/>
            <person name="Lander E."/>
            <person name="Galagan J."/>
            <person name="Nusbaum C."/>
            <person name="Birren B."/>
        </authorList>
    </citation>
    <scope>NUCLEOTIDE SEQUENCE [LARGE SCALE GENOMIC DNA]</scope>
    <source>
        <strain evidence="1">MO10</strain>
    </source>
</reference>
<dbReference type="HOGENOM" id="CLU_3318887_0_0_6"/>
<accession>A0A0X1L198</accession>
<evidence type="ECO:0000313" key="1">
    <source>
        <dbReference type="EMBL" id="EET24289.1"/>
    </source>
</evidence>
<proteinExistence type="predicted"/>
<protein>
    <submittedName>
        <fullName evidence="1">Uncharacterized protein</fullName>
    </submittedName>
</protein>
<dbReference type="EMBL" id="DS990137">
    <property type="protein sequence ID" value="EET24289.1"/>
    <property type="molecule type" value="Genomic_DNA"/>
</dbReference>
<gene>
    <name evidence="1" type="ORF">VchoM_02316</name>
</gene>
<reference evidence="1" key="1">
    <citation type="submission" date="2005-09" db="EMBL/GenBank/DDBJ databases">
        <title>Annotation of Vibrio cholerae MO10.</title>
        <authorList>
            <person name="Colwell R."/>
            <person name="Grim C.J."/>
            <person name="Young S."/>
            <person name="Jaffe D."/>
            <person name="Gnerre S."/>
            <person name="Berlin A."/>
            <person name="Heiman D."/>
            <person name="Hepburn T."/>
            <person name="Shea T."/>
            <person name="Sykes S."/>
            <person name="Yandava C."/>
            <person name="Alvarado L."/>
            <person name="Kodira C."/>
            <person name="Borodovsky M."/>
            <person name="Heidelberg J."/>
            <person name="Lander E."/>
            <person name="Galagan J."/>
            <person name="Nusbaum C."/>
            <person name="Birren B."/>
        </authorList>
    </citation>
    <scope>NUCLEOTIDE SEQUENCE [LARGE SCALE GENOMIC DNA]</scope>
    <source>
        <strain evidence="1">MO10</strain>
    </source>
</reference>
<dbReference type="AlphaFoldDB" id="A0A0X1L198"/>
<name>A0A0X1L198_VIBCO</name>
<dbReference type="Proteomes" id="UP000004687">
    <property type="component" value="Unassembled WGS sequence"/>
</dbReference>